<accession>A0A4Q0SGS1</accession>
<dbReference type="Proteomes" id="UP000289546">
    <property type="component" value="Unassembled WGS sequence"/>
</dbReference>
<comment type="caution">
    <text evidence="2">The sequence shown here is derived from an EMBL/GenBank/DDBJ whole genome shotgun (WGS) entry which is preliminary data.</text>
</comment>
<dbReference type="InterPro" id="IPR000073">
    <property type="entry name" value="AB_hydrolase_1"/>
</dbReference>
<gene>
    <name evidence="2" type="ORF">XH99_01145</name>
</gene>
<feature type="domain" description="AB hydrolase-1" evidence="1">
    <location>
        <begin position="22"/>
        <end position="172"/>
    </location>
</feature>
<dbReference type="OrthoDB" id="9814966at2"/>
<name>A0A4Q0SGS1_9BRAD</name>
<evidence type="ECO:0000259" key="1">
    <source>
        <dbReference type="Pfam" id="PF12697"/>
    </source>
</evidence>
<organism evidence="2 3">
    <name type="scientific">Bradyrhizobium nanningense</name>
    <dbReference type="NCBI Taxonomy" id="1325118"/>
    <lineage>
        <taxon>Bacteria</taxon>
        <taxon>Pseudomonadati</taxon>
        <taxon>Pseudomonadota</taxon>
        <taxon>Alphaproteobacteria</taxon>
        <taxon>Hyphomicrobiales</taxon>
        <taxon>Nitrobacteraceae</taxon>
        <taxon>Bradyrhizobium</taxon>
    </lineage>
</organism>
<keyword evidence="3" id="KW-1185">Reference proteome</keyword>
<proteinExistence type="predicted"/>
<evidence type="ECO:0000313" key="2">
    <source>
        <dbReference type="EMBL" id="RXH38457.1"/>
    </source>
</evidence>
<dbReference type="AlphaFoldDB" id="A0A4Q0SGS1"/>
<sequence length="205" mass="21783">MIMETGDAAIIARTNASQKPPVIFIHGLWSKPAIWRGWNDGFEAAGYAPLAPEWPAELGGAAGPETIGEVAAHLARIAGALERRPALIGHAFGALIAQILAARGLSAATIAIEPASFGGGVPRDARAEAPVDAATAGRGPLLMISFARDQTLSSSVTREAYDQQWRYEHAVTEFIELPRRGRSMPVESGWSGVAQTALTFLKRFL</sequence>
<dbReference type="EMBL" id="LBJQ01000005">
    <property type="protein sequence ID" value="RXH38457.1"/>
    <property type="molecule type" value="Genomic_DNA"/>
</dbReference>
<reference evidence="2 3" key="1">
    <citation type="submission" date="2015-04" db="EMBL/GenBank/DDBJ databases">
        <title>Comparative genomics of rhizobia nodulating Arachis hypogaea in China.</title>
        <authorList>
            <person name="Li Y."/>
        </authorList>
    </citation>
    <scope>NUCLEOTIDE SEQUENCE [LARGE SCALE GENOMIC DNA]</scope>
    <source>
        <strain evidence="2 3">CCBAU 51757</strain>
    </source>
</reference>
<dbReference type="Gene3D" id="3.40.50.1820">
    <property type="entry name" value="alpha/beta hydrolase"/>
    <property type="match status" value="1"/>
</dbReference>
<evidence type="ECO:0000313" key="3">
    <source>
        <dbReference type="Proteomes" id="UP000289546"/>
    </source>
</evidence>
<dbReference type="InterPro" id="IPR029058">
    <property type="entry name" value="AB_hydrolase_fold"/>
</dbReference>
<dbReference type="Pfam" id="PF12697">
    <property type="entry name" value="Abhydrolase_6"/>
    <property type="match status" value="1"/>
</dbReference>
<dbReference type="SUPFAM" id="SSF53474">
    <property type="entry name" value="alpha/beta-Hydrolases"/>
    <property type="match status" value="1"/>
</dbReference>
<protein>
    <recommendedName>
        <fullName evidence="1">AB hydrolase-1 domain-containing protein</fullName>
    </recommendedName>
</protein>